<evidence type="ECO:0000256" key="1">
    <source>
        <dbReference type="SAM" id="MobiDB-lite"/>
    </source>
</evidence>
<evidence type="ECO:0000313" key="2">
    <source>
        <dbReference type="EMBL" id="CCD48040.1"/>
    </source>
</evidence>
<protein>
    <submittedName>
        <fullName evidence="2">Uncharacterized protein</fullName>
    </submittedName>
</protein>
<proteinExistence type="predicted"/>
<dbReference type="Proteomes" id="UP000008177">
    <property type="component" value="Unplaced contigs"/>
</dbReference>
<name>G2Y5Y8_BOTF4</name>
<dbReference type="HOGENOM" id="CLU_202740_0_0_1"/>
<gene>
    <name evidence="2" type="ORF">BofuT4_P110530.1</name>
</gene>
<dbReference type="AlphaFoldDB" id="G2Y5Y8"/>
<accession>G2Y5Y8</accession>
<organism evidence="2 3">
    <name type="scientific">Botryotinia fuckeliana (strain T4)</name>
    <name type="common">Noble rot fungus</name>
    <name type="synonym">Botrytis cinerea</name>
    <dbReference type="NCBI Taxonomy" id="999810"/>
    <lineage>
        <taxon>Eukaryota</taxon>
        <taxon>Fungi</taxon>
        <taxon>Dikarya</taxon>
        <taxon>Ascomycota</taxon>
        <taxon>Pezizomycotina</taxon>
        <taxon>Leotiomycetes</taxon>
        <taxon>Helotiales</taxon>
        <taxon>Sclerotiniaceae</taxon>
        <taxon>Botrytis</taxon>
    </lineage>
</organism>
<dbReference type="STRING" id="999810.G2Y5Y8"/>
<feature type="region of interest" description="Disordered" evidence="1">
    <location>
        <begin position="1"/>
        <end position="50"/>
    </location>
</feature>
<dbReference type="EMBL" id="FQ790291">
    <property type="protein sequence ID" value="CCD48040.1"/>
    <property type="molecule type" value="Genomic_DNA"/>
</dbReference>
<reference evidence="3" key="1">
    <citation type="journal article" date="2011" name="PLoS Genet.">
        <title>Genomic analysis of the necrotrophic fungal pathogens Sclerotinia sclerotiorum and Botrytis cinerea.</title>
        <authorList>
            <person name="Amselem J."/>
            <person name="Cuomo C.A."/>
            <person name="van Kan J.A."/>
            <person name="Viaud M."/>
            <person name="Benito E.P."/>
            <person name="Couloux A."/>
            <person name="Coutinho P.M."/>
            <person name="de Vries R.P."/>
            <person name="Dyer P.S."/>
            <person name="Fillinger S."/>
            <person name="Fournier E."/>
            <person name="Gout L."/>
            <person name="Hahn M."/>
            <person name="Kohn L."/>
            <person name="Lapalu N."/>
            <person name="Plummer K.M."/>
            <person name="Pradier J.M."/>
            <person name="Quevillon E."/>
            <person name="Sharon A."/>
            <person name="Simon A."/>
            <person name="ten Have A."/>
            <person name="Tudzynski B."/>
            <person name="Tudzynski P."/>
            <person name="Wincker P."/>
            <person name="Andrew M."/>
            <person name="Anthouard V."/>
            <person name="Beever R.E."/>
            <person name="Beffa R."/>
            <person name="Benoit I."/>
            <person name="Bouzid O."/>
            <person name="Brault B."/>
            <person name="Chen Z."/>
            <person name="Choquer M."/>
            <person name="Collemare J."/>
            <person name="Cotton P."/>
            <person name="Danchin E.G."/>
            <person name="Da Silva C."/>
            <person name="Gautier A."/>
            <person name="Giraud C."/>
            <person name="Giraud T."/>
            <person name="Gonzalez C."/>
            <person name="Grossetete S."/>
            <person name="Guldener U."/>
            <person name="Henrissat B."/>
            <person name="Howlett B.J."/>
            <person name="Kodira C."/>
            <person name="Kretschmer M."/>
            <person name="Lappartient A."/>
            <person name="Leroch M."/>
            <person name="Levis C."/>
            <person name="Mauceli E."/>
            <person name="Neuveglise C."/>
            <person name="Oeser B."/>
            <person name="Pearson M."/>
            <person name="Poulain J."/>
            <person name="Poussereau N."/>
            <person name="Quesneville H."/>
            <person name="Rascle C."/>
            <person name="Schumacher J."/>
            <person name="Segurens B."/>
            <person name="Sexton A."/>
            <person name="Silva E."/>
            <person name="Sirven C."/>
            <person name="Soanes D.M."/>
            <person name="Talbot N.J."/>
            <person name="Templeton M."/>
            <person name="Yandava C."/>
            <person name="Yarden O."/>
            <person name="Zeng Q."/>
            <person name="Rollins J.A."/>
            <person name="Lebrun M.H."/>
            <person name="Dickman M."/>
        </authorList>
    </citation>
    <scope>NUCLEOTIDE SEQUENCE [LARGE SCALE GENOMIC DNA]</scope>
    <source>
        <strain evidence="3">T4</strain>
    </source>
</reference>
<sequence>MDQSLDEISGDRQQQRNGGNRGRQGRRNNRNDYPRDGVRKVHTPPQSSDT</sequence>
<dbReference type="InParanoid" id="G2Y5Y8"/>
<feature type="compositionally biased region" description="Basic and acidic residues" evidence="1">
    <location>
        <begin position="29"/>
        <end position="39"/>
    </location>
</feature>
<evidence type="ECO:0000313" key="3">
    <source>
        <dbReference type="Proteomes" id="UP000008177"/>
    </source>
</evidence>